<proteinExistence type="predicted"/>
<reference evidence="8" key="1">
    <citation type="journal article" date="2012" name="PLoS ONE">
        <title>Gene sets for utilization of primary and secondary nutrition supplies in the distal gut of endangered iberian lynx.</title>
        <authorList>
            <person name="Alcaide M."/>
            <person name="Messina E."/>
            <person name="Richter M."/>
            <person name="Bargiela R."/>
            <person name="Peplies J."/>
            <person name="Huws S.A."/>
            <person name="Newbold C.J."/>
            <person name="Golyshin P.N."/>
            <person name="Simon M.A."/>
            <person name="Lopez G."/>
            <person name="Yakimov M.M."/>
            <person name="Ferrer M."/>
        </authorList>
    </citation>
    <scope>NUCLEOTIDE SEQUENCE</scope>
</reference>
<keyword evidence="5" id="KW-0411">Iron-sulfur</keyword>
<dbReference type="EMBL" id="AMCI01004345">
    <property type="protein sequence ID" value="EJW98265.1"/>
    <property type="molecule type" value="Genomic_DNA"/>
</dbReference>
<evidence type="ECO:0000313" key="8">
    <source>
        <dbReference type="EMBL" id="EJW98265.1"/>
    </source>
</evidence>
<evidence type="ECO:0000256" key="2">
    <source>
        <dbReference type="ARBA" id="ARBA00022723"/>
    </source>
</evidence>
<keyword evidence="2" id="KW-0479">Metal-binding</keyword>
<evidence type="ECO:0000256" key="1">
    <source>
        <dbReference type="ARBA" id="ARBA00022485"/>
    </source>
</evidence>
<dbReference type="Pfam" id="PF02906">
    <property type="entry name" value="Fe_hyd_lg_C"/>
    <property type="match status" value="1"/>
</dbReference>
<sequence length="282" mass="30001">CELQTVAKQVGLDVTTLSGRLASRAPEVDRSAPGLVFTADKCIRCLRCIEVCRSVQGLGVMTLDHTGTGTSIGFEGNRWGDSDTCIQCGQCALVCPTGALAIKNQTDLALDWFADPTIKTVVQFAPAVRMAVAEGVGLPAGINLEGQVIAALKALGADFVMDTRWAADVTIMEEGTEFLERLTAQKTAGTLDKPDTMFTSCCPGWVTHVEKNAPDMIAHLSTTRSPQGIFGALSKTWLPKVLGLEAHSLRTISIMPCTAKKGEAGRDQLAHDGRPDTDLVLT</sequence>
<evidence type="ECO:0000256" key="3">
    <source>
        <dbReference type="ARBA" id="ARBA00022737"/>
    </source>
</evidence>
<dbReference type="FunFam" id="3.30.70.20:FF:000035">
    <property type="entry name" value="Iron hydrogenase 1"/>
    <property type="match status" value="1"/>
</dbReference>
<dbReference type="SUPFAM" id="SSF53920">
    <property type="entry name" value="Fe-only hydrogenase"/>
    <property type="match status" value="1"/>
</dbReference>
<dbReference type="GO" id="GO:0051539">
    <property type="term" value="F:4 iron, 4 sulfur cluster binding"/>
    <property type="evidence" value="ECO:0007669"/>
    <property type="project" value="UniProtKB-KW"/>
</dbReference>
<protein>
    <submittedName>
        <fullName evidence="8">Hydrogenase, Fe-only</fullName>
    </submittedName>
</protein>
<dbReference type="GO" id="GO:0046872">
    <property type="term" value="F:metal ion binding"/>
    <property type="evidence" value="ECO:0007669"/>
    <property type="project" value="UniProtKB-KW"/>
</dbReference>
<dbReference type="Gene3D" id="3.30.70.20">
    <property type="match status" value="1"/>
</dbReference>
<dbReference type="PROSITE" id="PS51379">
    <property type="entry name" value="4FE4S_FER_2"/>
    <property type="match status" value="2"/>
</dbReference>
<name>J9CE53_9ZZZZ</name>
<dbReference type="PROSITE" id="PS00198">
    <property type="entry name" value="4FE4S_FER_1"/>
    <property type="match status" value="1"/>
</dbReference>
<evidence type="ECO:0000256" key="4">
    <source>
        <dbReference type="ARBA" id="ARBA00023004"/>
    </source>
</evidence>
<dbReference type="InterPro" id="IPR050340">
    <property type="entry name" value="Cytosolic_Fe-S_CAF"/>
</dbReference>
<organism evidence="8">
    <name type="scientific">gut metagenome</name>
    <dbReference type="NCBI Taxonomy" id="749906"/>
    <lineage>
        <taxon>unclassified sequences</taxon>
        <taxon>metagenomes</taxon>
        <taxon>organismal metagenomes</taxon>
    </lineage>
</organism>
<evidence type="ECO:0000259" key="7">
    <source>
        <dbReference type="PROSITE" id="PS51379"/>
    </source>
</evidence>
<dbReference type="SUPFAM" id="SSF54862">
    <property type="entry name" value="4Fe-4S ferredoxins"/>
    <property type="match status" value="1"/>
</dbReference>
<dbReference type="Pfam" id="PF00037">
    <property type="entry name" value="Fer4"/>
    <property type="match status" value="1"/>
</dbReference>
<feature type="non-terminal residue" evidence="8">
    <location>
        <position position="282"/>
    </location>
</feature>
<dbReference type="InterPro" id="IPR017896">
    <property type="entry name" value="4Fe4S_Fe-S-bd"/>
</dbReference>
<dbReference type="Gene3D" id="3.40.50.1780">
    <property type="match status" value="2"/>
</dbReference>
<dbReference type="InterPro" id="IPR004108">
    <property type="entry name" value="Fe_hydrogenase_lsu_C"/>
</dbReference>
<gene>
    <name evidence="8" type="ORF">EVA_13628</name>
</gene>
<feature type="domain" description="4Fe-4S ferredoxin-type" evidence="7">
    <location>
        <begin position="33"/>
        <end position="64"/>
    </location>
</feature>
<feature type="non-terminal residue" evidence="8">
    <location>
        <position position="1"/>
    </location>
</feature>
<dbReference type="InterPro" id="IPR009016">
    <property type="entry name" value="Fe_hydrogenase"/>
</dbReference>
<dbReference type="InterPro" id="IPR017900">
    <property type="entry name" value="4Fe4S_Fe_S_CS"/>
</dbReference>
<accession>J9CE53</accession>
<dbReference type="AlphaFoldDB" id="J9CE53"/>
<keyword evidence="4" id="KW-0408">Iron</keyword>
<evidence type="ECO:0000256" key="6">
    <source>
        <dbReference type="SAM" id="MobiDB-lite"/>
    </source>
</evidence>
<feature type="region of interest" description="Disordered" evidence="6">
    <location>
        <begin position="263"/>
        <end position="282"/>
    </location>
</feature>
<dbReference type="PANTHER" id="PTHR11615">
    <property type="entry name" value="NITRATE, FORMATE, IRON DEHYDROGENASE"/>
    <property type="match status" value="1"/>
</dbReference>
<keyword evidence="3" id="KW-0677">Repeat</keyword>
<feature type="domain" description="4Fe-4S ferredoxin-type" evidence="7">
    <location>
        <begin position="76"/>
        <end position="105"/>
    </location>
</feature>
<comment type="caution">
    <text evidence="8">The sequence shown here is derived from an EMBL/GenBank/DDBJ whole genome shotgun (WGS) entry which is preliminary data.</text>
</comment>
<keyword evidence="1" id="KW-0004">4Fe-4S</keyword>
<evidence type="ECO:0000256" key="5">
    <source>
        <dbReference type="ARBA" id="ARBA00023014"/>
    </source>
</evidence>